<gene>
    <name evidence="2" type="ORF">ACAT0790_LOCUS62230</name>
</gene>
<dbReference type="EMBL" id="HBGE01104393">
    <property type="protein sequence ID" value="CAD9185456.1"/>
    <property type="molecule type" value="Transcribed_RNA"/>
</dbReference>
<sequence length="109" mass="11752">MAQATSAQAGSQPQPWSRGRAERRCLAMFHLGQLLLGGAVGGALGGLMVKLHALSHLGVSFHLRAIAAGSRTFEEYDHRGSILAALVDARAWNRLVLDVHGKVLECWPR</sequence>
<evidence type="ECO:0000256" key="1">
    <source>
        <dbReference type="SAM" id="Phobius"/>
    </source>
</evidence>
<proteinExistence type="predicted"/>
<keyword evidence="1" id="KW-0812">Transmembrane</keyword>
<dbReference type="AlphaFoldDB" id="A0A7S1S5P7"/>
<feature type="transmembrane region" description="Helical" evidence="1">
    <location>
        <begin position="26"/>
        <end position="49"/>
    </location>
</feature>
<keyword evidence="1" id="KW-1133">Transmembrane helix</keyword>
<accession>A0A7S1S5P7</accession>
<keyword evidence="1" id="KW-0472">Membrane</keyword>
<protein>
    <submittedName>
        <fullName evidence="2">Uncharacterized protein</fullName>
    </submittedName>
</protein>
<name>A0A7S1S5P7_ALECA</name>
<reference evidence="2" key="1">
    <citation type="submission" date="2021-01" db="EMBL/GenBank/DDBJ databases">
        <authorList>
            <person name="Corre E."/>
            <person name="Pelletier E."/>
            <person name="Niang G."/>
            <person name="Scheremetjew M."/>
            <person name="Finn R."/>
            <person name="Kale V."/>
            <person name="Holt S."/>
            <person name="Cochrane G."/>
            <person name="Meng A."/>
            <person name="Brown T."/>
            <person name="Cohen L."/>
        </authorList>
    </citation>
    <scope>NUCLEOTIDE SEQUENCE</scope>
    <source>
        <strain evidence="2">OF101</strain>
    </source>
</reference>
<evidence type="ECO:0000313" key="2">
    <source>
        <dbReference type="EMBL" id="CAD9185456.1"/>
    </source>
</evidence>
<organism evidence="2">
    <name type="scientific">Alexandrium catenella</name>
    <name type="common">Red tide dinoflagellate</name>
    <name type="synonym">Gonyaulax catenella</name>
    <dbReference type="NCBI Taxonomy" id="2925"/>
    <lineage>
        <taxon>Eukaryota</taxon>
        <taxon>Sar</taxon>
        <taxon>Alveolata</taxon>
        <taxon>Dinophyceae</taxon>
        <taxon>Gonyaulacales</taxon>
        <taxon>Pyrocystaceae</taxon>
        <taxon>Alexandrium</taxon>
    </lineage>
</organism>